<dbReference type="Pfam" id="PF22282">
    <property type="entry name" value="CydS"/>
    <property type="match status" value="1"/>
</dbReference>
<keyword evidence="3" id="KW-1185">Reference proteome</keyword>
<evidence type="ECO:0000313" key="2">
    <source>
        <dbReference type="EMBL" id="SDO29145.1"/>
    </source>
</evidence>
<keyword evidence="1" id="KW-1133">Transmembrane helix</keyword>
<evidence type="ECO:0000256" key="1">
    <source>
        <dbReference type="SAM" id="Phobius"/>
    </source>
</evidence>
<dbReference type="STRING" id="745820.SAMN04488053_11091"/>
<gene>
    <name evidence="2" type="ORF">SAMN04488053_11091</name>
</gene>
<feature type="transmembrane region" description="Helical" evidence="1">
    <location>
        <begin position="6"/>
        <end position="28"/>
    </location>
</feature>
<keyword evidence="1" id="KW-0472">Membrane</keyword>
<accession>A0A1H0ICQ1</accession>
<sequence length="53" mass="6095">MDFHDFLIFVAPQLVLICSVVFVFIWGAKAAPPAFLQEAEKTDYENPEEETYN</sequence>
<dbReference type="AlphaFoldDB" id="A0A1H0ICQ1"/>
<dbReference type="InterPro" id="IPR054381">
    <property type="entry name" value="CydS"/>
</dbReference>
<dbReference type="RefSeq" id="WP_175444307.1">
    <property type="nucleotide sequence ID" value="NZ_FNIL01000010.1"/>
</dbReference>
<dbReference type="EMBL" id="FNIL01000010">
    <property type="protein sequence ID" value="SDO29145.1"/>
    <property type="molecule type" value="Genomic_DNA"/>
</dbReference>
<reference evidence="3" key="1">
    <citation type="submission" date="2016-10" db="EMBL/GenBank/DDBJ databases">
        <authorList>
            <person name="Varghese N."/>
            <person name="Submissions S."/>
        </authorList>
    </citation>
    <scope>NUCLEOTIDE SEQUENCE [LARGE SCALE GENOMIC DNA]</scope>
    <source>
        <strain evidence="3">CGMCC 1.10369</strain>
    </source>
</reference>
<organism evidence="2 3">
    <name type="scientific">Alkalicoccus daliensis</name>
    <dbReference type="NCBI Taxonomy" id="745820"/>
    <lineage>
        <taxon>Bacteria</taxon>
        <taxon>Bacillati</taxon>
        <taxon>Bacillota</taxon>
        <taxon>Bacilli</taxon>
        <taxon>Bacillales</taxon>
        <taxon>Bacillaceae</taxon>
        <taxon>Alkalicoccus</taxon>
    </lineage>
</organism>
<protein>
    <submittedName>
        <fullName evidence="2">Uncharacterized protein</fullName>
    </submittedName>
</protein>
<dbReference type="Proteomes" id="UP000198778">
    <property type="component" value="Unassembled WGS sequence"/>
</dbReference>
<name>A0A1H0ICQ1_9BACI</name>
<proteinExistence type="predicted"/>
<evidence type="ECO:0000313" key="3">
    <source>
        <dbReference type="Proteomes" id="UP000198778"/>
    </source>
</evidence>
<keyword evidence="1" id="KW-0812">Transmembrane</keyword>